<evidence type="ECO:0000313" key="1">
    <source>
        <dbReference type="EMBL" id="KAH9303856.1"/>
    </source>
</evidence>
<dbReference type="EMBL" id="JAHRHJ020000008">
    <property type="protein sequence ID" value="KAH9303856.1"/>
    <property type="molecule type" value="Genomic_DNA"/>
</dbReference>
<evidence type="ECO:0000313" key="2">
    <source>
        <dbReference type="Proteomes" id="UP000824469"/>
    </source>
</evidence>
<dbReference type="AlphaFoldDB" id="A0AA38CQ02"/>
<feature type="non-terminal residue" evidence="1">
    <location>
        <position position="1"/>
    </location>
</feature>
<protein>
    <submittedName>
        <fullName evidence="1">Uncharacterized protein</fullName>
    </submittedName>
</protein>
<dbReference type="Proteomes" id="UP000824469">
    <property type="component" value="Unassembled WGS sequence"/>
</dbReference>
<sequence>SQRSAGDRTGLGFKDKTKGKGLMLEDIISSKEIEDLSTKEEKKEISLKDNMKIKSIG</sequence>
<organism evidence="1 2">
    <name type="scientific">Taxus chinensis</name>
    <name type="common">Chinese yew</name>
    <name type="synonym">Taxus wallichiana var. chinensis</name>
    <dbReference type="NCBI Taxonomy" id="29808"/>
    <lineage>
        <taxon>Eukaryota</taxon>
        <taxon>Viridiplantae</taxon>
        <taxon>Streptophyta</taxon>
        <taxon>Embryophyta</taxon>
        <taxon>Tracheophyta</taxon>
        <taxon>Spermatophyta</taxon>
        <taxon>Pinopsida</taxon>
        <taxon>Pinidae</taxon>
        <taxon>Conifers II</taxon>
        <taxon>Cupressales</taxon>
        <taxon>Taxaceae</taxon>
        <taxon>Taxus</taxon>
    </lineage>
</organism>
<proteinExistence type="predicted"/>
<comment type="caution">
    <text evidence="1">The sequence shown here is derived from an EMBL/GenBank/DDBJ whole genome shotgun (WGS) entry which is preliminary data.</text>
</comment>
<feature type="non-terminal residue" evidence="1">
    <location>
        <position position="57"/>
    </location>
</feature>
<name>A0AA38CQ02_TAXCH</name>
<reference evidence="1 2" key="1">
    <citation type="journal article" date="2021" name="Nat. Plants">
        <title>The Taxus genome provides insights into paclitaxel biosynthesis.</title>
        <authorList>
            <person name="Xiong X."/>
            <person name="Gou J."/>
            <person name="Liao Q."/>
            <person name="Li Y."/>
            <person name="Zhou Q."/>
            <person name="Bi G."/>
            <person name="Li C."/>
            <person name="Du R."/>
            <person name="Wang X."/>
            <person name="Sun T."/>
            <person name="Guo L."/>
            <person name="Liang H."/>
            <person name="Lu P."/>
            <person name="Wu Y."/>
            <person name="Zhang Z."/>
            <person name="Ro D.K."/>
            <person name="Shang Y."/>
            <person name="Huang S."/>
            <person name="Yan J."/>
        </authorList>
    </citation>
    <scope>NUCLEOTIDE SEQUENCE [LARGE SCALE GENOMIC DNA]</scope>
    <source>
        <strain evidence="1">Ta-2019</strain>
    </source>
</reference>
<keyword evidence="2" id="KW-1185">Reference proteome</keyword>
<gene>
    <name evidence="1" type="ORF">KI387_008260</name>
</gene>
<accession>A0AA38CQ02</accession>